<evidence type="ECO:0000313" key="5">
    <source>
        <dbReference type="Proteomes" id="UP000198953"/>
    </source>
</evidence>
<evidence type="ECO:0000256" key="2">
    <source>
        <dbReference type="PROSITE-ProRule" id="PRU00335"/>
    </source>
</evidence>
<dbReference type="OrthoDB" id="3218408at2"/>
<feature type="domain" description="HTH tetR-type" evidence="3">
    <location>
        <begin position="3"/>
        <end position="63"/>
    </location>
</feature>
<proteinExistence type="predicted"/>
<dbReference type="EMBL" id="FOBF01000002">
    <property type="protein sequence ID" value="SEK72605.1"/>
    <property type="molecule type" value="Genomic_DNA"/>
</dbReference>
<evidence type="ECO:0000313" key="4">
    <source>
        <dbReference type="EMBL" id="SEK72605.1"/>
    </source>
</evidence>
<dbReference type="Pfam" id="PF00440">
    <property type="entry name" value="TetR_N"/>
    <property type="match status" value="1"/>
</dbReference>
<organism evidence="4 5">
    <name type="scientific">Nonomuraea pusilla</name>
    <dbReference type="NCBI Taxonomy" id="46177"/>
    <lineage>
        <taxon>Bacteria</taxon>
        <taxon>Bacillati</taxon>
        <taxon>Actinomycetota</taxon>
        <taxon>Actinomycetes</taxon>
        <taxon>Streptosporangiales</taxon>
        <taxon>Streptosporangiaceae</taxon>
        <taxon>Nonomuraea</taxon>
    </lineage>
</organism>
<evidence type="ECO:0000256" key="1">
    <source>
        <dbReference type="ARBA" id="ARBA00023125"/>
    </source>
</evidence>
<dbReference type="AlphaFoldDB" id="A0A1H7JGQ1"/>
<feature type="DNA-binding region" description="H-T-H motif" evidence="2">
    <location>
        <begin position="26"/>
        <end position="45"/>
    </location>
</feature>
<accession>A0A1H7JGQ1</accession>
<dbReference type="SUPFAM" id="SSF46689">
    <property type="entry name" value="Homeodomain-like"/>
    <property type="match status" value="1"/>
</dbReference>
<sequence>MGMASKREWLEAGLAIATRDGIRALTIERLCAGLGLTKGSFYHHFKGIRGYKSDLLAHIEAEHTGRLIDGAEAAGADGHDKIQRLLDLVLEAHTASRDLEAAVRAWARQDDDVRAFQERVDRTRIDYLRALWLELGGRPDEAEAMAMLLYLILVGAQQVVPPVPAEDLRGVYALALRSASPR</sequence>
<keyword evidence="5" id="KW-1185">Reference proteome</keyword>
<dbReference type="STRING" id="46177.SAMN05660976_01087"/>
<evidence type="ECO:0000259" key="3">
    <source>
        <dbReference type="PROSITE" id="PS50977"/>
    </source>
</evidence>
<keyword evidence="1 2" id="KW-0238">DNA-binding</keyword>
<dbReference type="InterPro" id="IPR001647">
    <property type="entry name" value="HTH_TetR"/>
</dbReference>
<dbReference type="Gene3D" id="1.10.357.10">
    <property type="entry name" value="Tetracycline Repressor, domain 2"/>
    <property type="match status" value="1"/>
</dbReference>
<dbReference type="PROSITE" id="PS50977">
    <property type="entry name" value="HTH_TETR_2"/>
    <property type="match status" value="1"/>
</dbReference>
<dbReference type="InterPro" id="IPR009057">
    <property type="entry name" value="Homeodomain-like_sf"/>
</dbReference>
<gene>
    <name evidence="4" type="ORF">SAMN05660976_01087</name>
</gene>
<dbReference type="Proteomes" id="UP000198953">
    <property type="component" value="Unassembled WGS sequence"/>
</dbReference>
<reference evidence="4 5" key="1">
    <citation type="submission" date="2016-10" db="EMBL/GenBank/DDBJ databases">
        <authorList>
            <person name="de Groot N.N."/>
        </authorList>
    </citation>
    <scope>NUCLEOTIDE SEQUENCE [LARGE SCALE GENOMIC DNA]</scope>
    <source>
        <strain evidence="4 5">DSM 43357</strain>
    </source>
</reference>
<protein>
    <submittedName>
        <fullName evidence="4">Transcriptional regulator, TetR family</fullName>
    </submittedName>
</protein>
<dbReference type="GO" id="GO:0003677">
    <property type="term" value="F:DNA binding"/>
    <property type="evidence" value="ECO:0007669"/>
    <property type="project" value="UniProtKB-UniRule"/>
</dbReference>
<name>A0A1H7JGQ1_9ACTN</name>